<evidence type="ECO:0000256" key="2">
    <source>
        <dbReference type="ARBA" id="ARBA00022692"/>
    </source>
</evidence>
<dbReference type="EMBL" id="ML978962">
    <property type="protein sequence ID" value="KAF1930936.1"/>
    <property type="molecule type" value="Genomic_DNA"/>
</dbReference>
<evidence type="ECO:0000256" key="1">
    <source>
        <dbReference type="ARBA" id="ARBA00004141"/>
    </source>
</evidence>
<feature type="transmembrane region" description="Helical" evidence="6">
    <location>
        <begin position="126"/>
        <end position="152"/>
    </location>
</feature>
<feature type="domain" description="Rhodopsin" evidence="7">
    <location>
        <begin position="90"/>
        <end position="342"/>
    </location>
</feature>
<evidence type="ECO:0000256" key="6">
    <source>
        <dbReference type="SAM" id="Phobius"/>
    </source>
</evidence>
<dbReference type="GO" id="GO:0016020">
    <property type="term" value="C:membrane"/>
    <property type="evidence" value="ECO:0007669"/>
    <property type="project" value="UniProtKB-SubCell"/>
</dbReference>
<dbReference type="InterPro" id="IPR052337">
    <property type="entry name" value="SAT4-like"/>
</dbReference>
<feature type="transmembrane region" description="Helical" evidence="6">
    <location>
        <begin position="315"/>
        <end position="337"/>
    </location>
</feature>
<keyword evidence="3 6" id="KW-1133">Transmembrane helix</keyword>
<organism evidence="8 9">
    <name type="scientific">Didymella exigua CBS 183.55</name>
    <dbReference type="NCBI Taxonomy" id="1150837"/>
    <lineage>
        <taxon>Eukaryota</taxon>
        <taxon>Fungi</taxon>
        <taxon>Dikarya</taxon>
        <taxon>Ascomycota</taxon>
        <taxon>Pezizomycotina</taxon>
        <taxon>Dothideomycetes</taxon>
        <taxon>Pleosporomycetidae</taxon>
        <taxon>Pleosporales</taxon>
        <taxon>Pleosporineae</taxon>
        <taxon>Didymellaceae</taxon>
        <taxon>Didymella</taxon>
    </lineage>
</organism>
<dbReference type="Pfam" id="PF20684">
    <property type="entry name" value="Fung_rhodopsin"/>
    <property type="match status" value="1"/>
</dbReference>
<proteinExistence type="inferred from homology"/>
<dbReference type="GeneID" id="54347339"/>
<comment type="similarity">
    <text evidence="5">Belongs to the SAT4 family.</text>
</comment>
<dbReference type="PANTHER" id="PTHR33048:SF129">
    <property type="entry name" value="INTEGRAL MEMBRANE PROTEIN-RELATED"/>
    <property type="match status" value="1"/>
</dbReference>
<feature type="transmembrane region" description="Helical" evidence="6">
    <location>
        <begin position="281"/>
        <end position="300"/>
    </location>
</feature>
<evidence type="ECO:0000313" key="9">
    <source>
        <dbReference type="Proteomes" id="UP000800082"/>
    </source>
</evidence>
<evidence type="ECO:0000313" key="8">
    <source>
        <dbReference type="EMBL" id="KAF1930936.1"/>
    </source>
</evidence>
<evidence type="ECO:0000259" key="7">
    <source>
        <dbReference type="Pfam" id="PF20684"/>
    </source>
</evidence>
<name>A0A6A5RXB5_9PLEO</name>
<dbReference type="RefSeq" id="XP_033451184.1">
    <property type="nucleotide sequence ID" value="XM_033589691.1"/>
</dbReference>
<protein>
    <recommendedName>
        <fullName evidence="7">Rhodopsin domain-containing protein</fullName>
    </recommendedName>
</protein>
<keyword evidence="9" id="KW-1185">Reference proteome</keyword>
<dbReference type="Proteomes" id="UP000800082">
    <property type="component" value="Unassembled WGS sequence"/>
</dbReference>
<evidence type="ECO:0000256" key="3">
    <source>
        <dbReference type="ARBA" id="ARBA00022989"/>
    </source>
</evidence>
<dbReference type="OrthoDB" id="5401779at2759"/>
<evidence type="ECO:0000256" key="4">
    <source>
        <dbReference type="ARBA" id="ARBA00023136"/>
    </source>
</evidence>
<dbReference type="InterPro" id="IPR049326">
    <property type="entry name" value="Rhodopsin_dom_fungi"/>
</dbReference>
<sequence>MKVVATMMSAPSLYFKTAAKFEAEITQLSIKERDSRVVMCNAFIAMRKPTPDEQALWAAPNFDNPDNLHAPVIGVTVATFLMALLFLCTRILSKKLLRQTLEADDYLMLAAMVRWRAWNSEVHAKFFFQTVAVPVSVFPLVCLNLGLGIHVWDQKPEWAISYAKLGFASDILFPIACSFTKASQCLSYLRLFPGRSNEIFCNMMITFITTYTFVCIFIALLQCRPIRAHWNPETGLECINTRATLAVVAAINSFSDLVIYLRPINPLLVRKMPTRQRYGLVSLLAVSLLPCTAGLLRLYYVEVFYNSVDELWDASIIWALMMTEMNLGVVCSCLFGIKPVLSMLFPNVFATSYPSEHRTIPPRVHGRESNHRASQRSIHTYSLEDLSGDLHNTPSGEADTFEALWTPEGTVSNYASASSSGRKRGELLTAGVITVHTEFTVQEEITPCQSPISGFDRKPHFKDFGSEDWKLDEVCLEN</sequence>
<keyword evidence="4 6" id="KW-0472">Membrane</keyword>
<feature type="transmembrane region" description="Helical" evidence="6">
    <location>
        <begin position="199"/>
        <end position="221"/>
    </location>
</feature>
<keyword evidence="2 6" id="KW-0812">Transmembrane</keyword>
<dbReference type="PANTHER" id="PTHR33048">
    <property type="entry name" value="PTH11-LIKE INTEGRAL MEMBRANE PROTEIN (AFU_ORTHOLOGUE AFUA_5G11245)"/>
    <property type="match status" value="1"/>
</dbReference>
<accession>A0A6A5RXB5</accession>
<evidence type="ECO:0000256" key="5">
    <source>
        <dbReference type="ARBA" id="ARBA00038359"/>
    </source>
</evidence>
<comment type="subcellular location">
    <subcellularLocation>
        <location evidence="1">Membrane</location>
        <topology evidence="1">Multi-pass membrane protein</topology>
    </subcellularLocation>
</comment>
<dbReference type="AlphaFoldDB" id="A0A6A5RXB5"/>
<feature type="transmembrane region" description="Helical" evidence="6">
    <location>
        <begin position="68"/>
        <end position="88"/>
    </location>
</feature>
<gene>
    <name evidence="8" type="ORF">M421DRAFT_362575</name>
</gene>
<reference evidence="8" key="1">
    <citation type="journal article" date="2020" name="Stud. Mycol.">
        <title>101 Dothideomycetes genomes: a test case for predicting lifestyles and emergence of pathogens.</title>
        <authorList>
            <person name="Haridas S."/>
            <person name="Albert R."/>
            <person name="Binder M."/>
            <person name="Bloem J."/>
            <person name="Labutti K."/>
            <person name="Salamov A."/>
            <person name="Andreopoulos B."/>
            <person name="Baker S."/>
            <person name="Barry K."/>
            <person name="Bills G."/>
            <person name="Bluhm B."/>
            <person name="Cannon C."/>
            <person name="Castanera R."/>
            <person name="Culley D."/>
            <person name="Daum C."/>
            <person name="Ezra D."/>
            <person name="Gonzalez J."/>
            <person name="Henrissat B."/>
            <person name="Kuo A."/>
            <person name="Liang C."/>
            <person name="Lipzen A."/>
            <person name="Lutzoni F."/>
            <person name="Magnuson J."/>
            <person name="Mondo S."/>
            <person name="Nolan M."/>
            <person name="Ohm R."/>
            <person name="Pangilinan J."/>
            <person name="Park H.-J."/>
            <person name="Ramirez L."/>
            <person name="Alfaro M."/>
            <person name="Sun H."/>
            <person name="Tritt A."/>
            <person name="Yoshinaga Y."/>
            <person name="Zwiers L.-H."/>
            <person name="Turgeon B."/>
            <person name="Goodwin S."/>
            <person name="Spatafora J."/>
            <person name="Crous P."/>
            <person name="Grigoriev I."/>
        </authorList>
    </citation>
    <scope>NUCLEOTIDE SEQUENCE</scope>
    <source>
        <strain evidence="8">CBS 183.55</strain>
    </source>
</reference>